<evidence type="ECO:0000256" key="6">
    <source>
        <dbReference type="SAM" id="Phobius"/>
    </source>
</evidence>
<dbReference type="GO" id="GO:0005230">
    <property type="term" value="F:extracellular ligand-gated monoatomic ion channel activity"/>
    <property type="evidence" value="ECO:0007669"/>
    <property type="project" value="InterPro"/>
</dbReference>
<feature type="transmembrane region" description="Helical" evidence="6">
    <location>
        <begin position="269"/>
        <end position="291"/>
    </location>
</feature>
<organism evidence="9 10">
    <name type="scientific">Adineta ricciae</name>
    <name type="common">Rotifer</name>
    <dbReference type="NCBI Taxonomy" id="249248"/>
    <lineage>
        <taxon>Eukaryota</taxon>
        <taxon>Metazoa</taxon>
        <taxon>Spiralia</taxon>
        <taxon>Gnathifera</taxon>
        <taxon>Rotifera</taxon>
        <taxon>Eurotatoria</taxon>
        <taxon>Bdelloidea</taxon>
        <taxon>Adinetida</taxon>
        <taxon>Adinetidae</taxon>
        <taxon>Adineta</taxon>
    </lineage>
</organism>
<feature type="transmembrane region" description="Helical" evidence="6">
    <location>
        <begin position="328"/>
        <end position="356"/>
    </location>
</feature>
<evidence type="ECO:0000256" key="5">
    <source>
        <dbReference type="SAM" id="MobiDB-lite"/>
    </source>
</evidence>
<dbReference type="PANTHER" id="PTHR43977">
    <property type="entry name" value="STRUCTURAL MAINTENANCE OF CHROMOSOMES PROTEIN 3"/>
    <property type="match status" value="1"/>
</dbReference>
<dbReference type="Pfam" id="PF02463">
    <property type="entry name" value="SMC_N"/>
    <property type="match status" value="1"/>
</dbReference>
<dbReference type="SUPFAM" id="SSF90112">
    <property type="entry name" value="Neurotransmitter-gated ion-channel transmembrane pore"/>
    <property type="match status" value="1"/>
</dbReference>
<protein>
    <recommendedName>
        <fullName evidence="2">Structural maintenance of chromosomes protein 3</fullName>
    </recommendedName>
</protein>
<dbReference type="InterPro" id="IPR041741">
    <property type="entry name" value="SMC3_ABC_euk"/>
</dbReference>
<dbReference type="FunFam" id="3.40.50.300:FF:000424">
    <property type="entry name" value="Structural maintenance of chromosomes 3"/>
    <property type="match status" value="1"/>
</dbReference>
<feature type="coiled-coil region" evidence="4">
    <location>
        <begin position="659"/>
        <end position="774"/>
    </location>
</feature>
<dbReference type="GO" id="GO:0016020">
    <property type="term" value="C:membrane"/>
    <property type="evidence" value="ECO:0007669"/>
    <property type="project" value="UniProtKB-SubCell"/>
</dbReference>
<dbReference type="AlphaFoldDB" id="A0A814SQT2"/>
<evidence type="ECO:0000256" key="2">
    <source>
        <dbReference type="ARBA" id="ARBA00018690"/>
    </source>
</evidence>
<gene>
    <name evidence="9" type="ORF">XAT740_LOCUS20856</name>
</gene>
<comment type="subcellular location">
    <subcellularLocation>
        <location evidence="1">Membrane</location>
        <topology evidence="1">Multi-pass membrane protein</topology>
    </subcellularLocation>
</comment>
<dbReference type="Gene3D" id="2.70.170.10">
    <property type="entry name" value="Neurotransmitter-gated ion-channel ligand-binding domain"/>
    <property type="match status" value="1"/>
</dbReference>
<feature type="transmembrane region" description="Helical" evidence="6">
    <location>
        <begin position="376"/>
        <end position="397"/>
    </location>
</feature>
<sequence>MFHSKVSQHSGESNEPKTAQRDFSRKKSSSIVVNNPGLTLPAKKTNARVVRIRLAFIHIGEIDTLNEKYQADVYYEARWTEKRMNLNTLNLNPQDQQRLLVGDNSSVRVNELNPLVHWSPQLFIENGIGQIGEQDKWFTIKKITPRPDQVSTSVSMNVEVCEHRRLKGVFWEKLELNHFPADVQELTISITSHHHVEDCILVQDEHFRSIINREAFFDQQEWSLYEHVATEIRESNEEYSFDDENSSLRQRKHPVLAVACRAARRPGYYYWNGFCLIFLITVCAFCIFSISPDLPQSRLQITCTLLLTSVTFRWVVNRSLPQISYLTTLDIYAIISIMILVVLCVWHSIIASLNFLHPNPARLLQPKNYYVIMDRYVFYGLFGVYAIIHIVMFIWLFSVPYKRRREMNYLDREYAANKHIHLETRQSRYDSKYDLSFRRTSATFLDTLPLSTMKPTRQRRSSDGISVIPNTTTVVPIQEETNGVRVIIQGFRSYRDETVFEPFSQRYNIIVGRNGCGKSNFFFAIQFVLSDEFSNLSAEGRYNLMHEGINSRALNAYVEIIFDNSDSRIMIDKAEVAVRRQISGKKDNYFLDRKVVNKTDIINMLEGAGFSRSNPYYIVKQGKITQMATAPDANRLQLLREVAGTKVYDEKKQESEAILAETEERRKKIADLLKAIEERLLSLETEKEELKQYQKWDRSKRGLECAICTAECEDAKKRIDEIVARMNGATQKVEQLESDRLTVTELIQQTMDSITELKQRLQTQQIERETLIVDNKDNFQRKAQIELE</sequence>
<feature type="non-terminal residue" evidence="9">
    <location>
        <position position="1"/>
    </location>
</feature>
<name>A0A814SQT2_ADIRI</name>
<dbReference type="InterPro" id="IPR038050">
    <property type="entry name" value="Neuro_actylchol_rec"/>
</dbReference>
<evidence type="ECO:0000259" key="8">
    <source>
        <dbReference type="Pfam" id="PF02931"/>
    </source>
</evidence>
<dbReference type="InterPro" id="IPR003395">
    <property type="entry name" value="RecF/RecN/SMC_N"/>
</dbReference>
<dbReference type="EMBL" id="CAJNOR010001474">
    <property type="protein sequence ID" value="CAF1149199.1"/>
    <property type="molecule type" value="Genomic_DNA"/>
</dbReference>
<accession>A0A814SQT2</accession>
<evidence type="ECO:0000259" key="7">
    <source>
        <dbReference type="Pfam" id="PF02463"/>
    </source>
</evidence>
<keyword evidence="4" id="KW-0175">Coiled coil</keyword>
<evidence type="ECO:0000313" key="10">
    <source>
        <dbReference type="Proteomes" id="UP000663828"/>
    </source>
</evidence>
<evidence type="ECO:0000256" key="4">
    <source>
        <dbReference type="SAM" id="Coils"/>
    </source>
</evidence>
<dbReference type="InterPro" id="IPR036734">
    <property type="entry name" value="Neur_chan_lig-bd_sf"/>
</dbReference>
<dbReference type="CDD" id="cd03272">
    <property type="entry name" value="ABC_SMC3_euk"/>
    <property type="match status" value="1"/>
</dbReference>
<evidence type="ECO:0000313" key="9">
    <source>
        <dbReference type="EMBL" id="CAF1149199.1"/>
    </source>
</evidence>
<evidence type="ECO:0000256" key="3">
    <source>
        <dbReference type="ARBA" id="ARBA00023306"/>
    </source>
</evidence>
<dbReference type="GO" id="GO:0016887">
    <property type="term" value="F:ATP hydrolysis activity"/>
    <property type="evidence" value="ECO:0007669"/>
    <property type="project" value="InterPro"/>
</dbReference>
<feature type="domain" description="Neurotransmitter-gated ion-channel ligand-binding" evidence="8">
    <location>
        <begin position="41"/>
        <end position="240"/>
    </location>
</feature>
<feature type="region of interest" description="Disordered" evidence="5">
    <location>
        <begin position="1"/>
        <end position="28"/>
    </location>
</feature>
<dbReference type="Gene3D" id="1.20.58.390">
    <property type="entry name" value="Neurotransmitter-gated ion-channel transmembrane domain"/>
    <property type="match status" value="1"/>
</dbReference>
<keyword evidence="10" id="KW-1185">Reference proteome</keyword>
<dbReference type="Proteomes" id="UP000663828">
    <property type="component" value="Unassembled WGS sequence"/>
</dbReference>
<evidence type="ECO:0000256" key="1">
    <source>
        <dbReference type="ARBA" id="ARBA00004141"/>
    </source>
</evidence>
<dbReference type="GO" id="GO:0005524">
    <property type="term" value="F:ATP binding"/>
    <property type="evidence" value="ECO:0007669"/>
    <property type="project" value="InterPro"/>
</dbReference>
<dbReference type="SUPFAM" id="SSF63712">
    <property type="entry name" value="Nicotinic receptor ligand binding domain-like"/>
    <property type="match status" value="1"/>
</dbReference>
<comment type="caution">
    <text evidence="9">The sequence shown here is derived from an EMBL/GenBank/DDBJ whole genome shotgun (WGS) entry which is preliminary data.</text>
</comment>
<proteinExistence type="predicted"/>
<dbReference type="InterPro" id="IPR027417">
    <property type="entry name" value="P-loop_NTPase"/>
</dbReference>
<dbReference type="Pfam" id="PF02931">
    <property type="entry name" value="Neur_chan_LBD"/>
    <property type="match status" value="1"/>
</dbReference>
<feature type="compositionally biased region" description="Basic and acidic residues" evidence="5">
    <location>
        <begin position="12"/>
        <end position="25"/>
    </location>
</feature>
<keyword evidence="6" id="KW-0812">Transmembrane</keyword>
<dbReference type="SUPFAM" id="SSF52540">
    <property type="entry name" value="P-loop containing nucleoside triphosphate hydrolases"/>
    <property type="match status" value="1"/>
</dbReference>
<keyword evidence="3" id="KW-0131">Cell cycle</keyword>
<reference evidence="9" key="1">
    <citation type="submission" date="2021-02" db="EMBL/GenBank/DDBJ databases">
        <authorList>
            <person name="Nowell W R."/>
        </authorList>
    </citation>
    <scope>NUCLEOTIDE SEQUENCE</scope>
</reference>
<feature type="compositionally biased region" description="Polar residues" evidence="5">
    <location>
        <begin position="1"/>
        <end position="11"/>
    </location>
</feature>
<feature type="domain" description="RecF/RecN/SMC N-terminal" evidence="7">
    <location>
        <begin position="485"/>
        <end position="612"/>
    </location>
</feature>
<dbReference type="InterPro" id="IPR006202">
    <property type="entry name" value="Neur_chan_lig-bd"/>
</dbReference>
<dbReference type="Gene3D" id="3.40.50.300">
    <property type="entry name" value="P-loop containing nucleotide triphosphate hydrolases"/>
    <property type="match status" value="1"/>
</dbReference>
<dbReference type="InterPro" id="IPR036719">
    <property type="entry name" value="Neuro-gated_channel_TM_sf"/>
</dbReference>
<keyword evidence="6" id="KW-1133">Transmembrane helix</keyword>
<keyword evidence="6" id="KW-0472">Membrane</keyword>